<dbReference type="AlphaFoldDB" id="A0A916JFB5"/>
<evidence type="ECO:0000313" key="4">
    <source>
        <dbReference type="Proteomes" id="UP000680038"/>
    </source>
</evidence>
<protein>
    <submittedName>
        <fullName evidence="3">UDP-2,3-diacetamido-2,3-dideoxy-D-glucuronate 2-epimerase</fullName>
        <ecNumber evidence="3">5.1.3.23</ecNumber>
    </submittedName>
</protein>
<keyword evidence="1 3" id="KW-0413">Isomerase</keyword>
<accession>A0A916JFB5</accession>
<feature type="domain" description="UDP-N-acetylglucosamine 2-epimerase" evidence="2">
    <location>
        <begin position="31"/>
        <end position="377"/>
    </location>
</feature>
<dbReference type="Gene3D" id="3.40.50.2000">
    <property type="entry name" value="Glycogen Phosphorylase B"/>
    <property type="match status" value="2"/>
</dbReference>
<dbReference type="InterPro" id="IPR029767">
    <property type="entry name" value="WecB-like"/>
</dbReference>
<comment type="caution">
    <text evidence="3">The sequence shown here is derived from an EMBL/GenBank/DDBJ whole genome shotgun (WGS) entry which is preliminary data.</text>
</comment>
<evidence type="ECO:0000259" key="2">
    <source>
        <dbReference type="Pfam" id="PF02350"/>
    </source>
</evidence>
<dbReference type="PANTHER" id="PTHR43174:SF1">
    <property type="entry name" value="UDP-N-ACETYLGLUCOSAMINE 2-EPIMERASE"/>
    <property type="match status" value="1"/>
</dbReference>
<organism evidence="3 4">
    <name type="scientific">Dyadobacter helix</name>
    <dbReference type="NCBI Taxonomy" id="2822344"/>
    <lineage>
        <taxon>Bacteria</taxon>
        <taxon>Pseudomonadati</taxon>
        <taxon>Bacteroidota</taxon>
        <taxon>Cytophagia</taxon>
        <taxon>Cytophagales</taxon>
        <taxon>Spirosomataceae</taxon>
        <taxon>Dyadobacter</taxon>
    </lineage>
</organism>
<dbReference type="EMBL" id="CAJRAF010000002">
    <property type="protein sequence ID" value="CAG4999621.1"/>
    <property type="molecule type" value="Genomic_DNA"/>
</dbReference>
<dbReference type="GO" id="GO:0016853">
    <property type="term" value="F:isomerase activity"/>
    <property type="evidence" value="ECO:0007669"/>
    <property type="project" value="UniProtKB-KW"/>
</dbReference>
<dbReference type="CDD" id="cd03786">
    <property type="entry name" value="GTB_UDP-GlcNAc_2-Epimerase"/>
    <property type="match status" value="1"/>
</dbReference>
<dbReference type="InterPro" id="IPR003331">
    <property type="entry name" value="UDP_GlcNAc_Epimerase_2_dom"/>
</dbReference>
<proteinExistence type="inferred from homology"/>
<sequence>MLKLLTIIGARPQIIKAAALSRAIRNNFSDSVTEIIVHTGQHYDVNMSDQFFVELQIPQPVYNLGVGSGKHGRQTADMIIGLEEIMEKEKPDFLIIYGDTNSTLAAAITAAKIHIPIVHIEAGLRSFNKKMPEEINRILSDHVSTYLFPPTQTGYNNLVREGFRTGTLPPFSMDNPGIFHVGDVMFDNTLYFSDAARKSPSILDKLALHNGAFVLATLHRNTNTDDAGRLNAIFGTLLEIVRDYQVRAVLPLHPRTRKQMDVLLEGDLLSEIKNNPDFLLVPPVSFLEMIQLQNGARCVITDSGGVQKEAYFLNKPCIILRAETEWVEIVESGAAMLCDADRYKILNAFAHFEKKPDSVSHNIYGDGNAAEKILRTLLNEFEQKNGLKSETGINAQIS</sequence>
<dbReference type="Proteomes" id="UP000680038">
    <property type="component" value="Unassembled WGS sequence"/>
</dbReference>
<gene>
    <name evidence="3" type="primary">wbpI_2</name>
    <name evidence="3" type="ORF">DYBT9275_02264</name>
</gene>
<dbReference type="PANTHER" id="PTHR43174">
    <property type="entry name" value="UDP-N-ACETYLGLUCOSAMINE 2-EPIMERASE"/>
    <property type="match status" value="1"/>
</dbReference>
<evidence type="ECO:0000256" key="1">
    <source>
        <dbReference type="RuleBase" id="RU003513"/>
    </source>
</evidence>
<comment type="similarity">
    <text evidence="1">Belongs to the UDP-N-acetylglucosamine 2-epimerase family.</text>
</comment>
<name>A0A916JFB5_9BACT</name>
<keyword evidence="4" id="KW-1185">Reference proteome</keyword>
<evidence type="ECO:0000313" key="3">
    <source>
        <dbReference type="EMBL" id="CAG4999621.1"/>
    </source>
</evidence>
<reference evidence="3" key="1">
    <citation type="submission" date="2021-04" db="EMBL/GenBank/DDBJ databases">
        <authorList>
            <person name="Rodrigo-Torres L."/>
            <person name="Arahal R. D."/>
            <person name="Lucena T."/>
        </authorList>
    </citation>
    <scope>NUCLEOTIDE SEQUENCE</scope>
    <source>
        <strain evidence="3">CECT 9275</strain>
    </source>
</reference>
<dbReference type="EC" id="5.1.3.23" evidence="3"/>
<dbReference type="NCBIfam" id="TIGR00236">
    <property type="entry name" value="wecB"/>
    <property type="match status" value="1"/>
</dbReference>
<dbReference type="RefSeq" id="WP_215238913.1">
    <property type="nucleotide sequence ID" value="NZ_CAJRAF010000002.1"/>
</dbReference>
<dbReference type="Pfam" id="PF02350">
    <property type="entry name" value="Epimerase_2"/>
    <property type="match status" value="1"/>
</dbReference>
<dbReference type="SUPFAM" id="SSF53756">
    <property type="entry name" value="UDP-Glycosyltransferase/glycogen phosphorylase"/>
    <property type="match status" value="1"/>
</dbReference>